<name>E6WXN5_PSEUU</name>
<reference evidence="1 2" key="1">
    <citation type="submission" date="2011-01" db="EMBL/GenBank/DDBJ databases">
        <title>Complete sequence of Pseudoxanthomonas suwonensis 11-1.</title>
        <authorList>
            <consortium name="US DOE Joint Genome Institute"/>
            <person name="Lucas S."/>
            <person name="Copeland A."/>
            <person name="Lapidus A."/>
            <person name="Cheng J.-F."/>
            <person name="Goodwin L."/>
            <person name="Pitluck S."/>
            <person name="Teshima H."/>
            <person name="Detter J.C."/>
            <person name="Han C."/>
            <person name="Tapia R."/>
            <person name="Land M."/>
            <person name="Hauser L."/>
            <person name="Kyrpides N."/>
            <person name="Ivanova N."/>
            <person name="Ovchinnikova G."/>
            <person name="Siebers A.K."/>
            <person name="Allgaier M."/>
            <person name="Thelen M.P."/>
            <person name="Hugenholtz P."/>
            <person name="Gladden J."/>
            <person name="Woyke T."/>
        </authorList>
    </citation>
    <scope>NUCLEOTIDE SEQUENCE [LARGE SCALE GENOMIC DNA]</scope>
    <source>
        <strain evidence="2">11-1</strain>
    </source>
</reference>
<dbReference type="RefSeq" id="WP_013536726.1">
    <property type="nucleotide sequence ID" value="NC_014924.1"/>
</dbReference>
<dbReference type="Proteomes" id="UP000008632">
    <property type="component" value="Chromosome"/>
</dbReference>
<gene>
    <name evidence="1" type="ordered locus">Psesu_3078</name>
</gene>
<evidence type="ECO:0008006" key="3">
    <source>
        <dbReference type="Google" id="ProtNLM"/>
    </source>
</evidence>
<organism evidence="1 2">
    <name type="scientific">Pseudoxanthomonas suwonensis (strain 11-1)</name>
    <dbReference type="NCBI Taxonomy" id="743721"/>
    <lineage>
        <taxon>Bacteria</taxon>
        <taxon>Pseudomonadati</taxon>
        <taxon>Pseudomonadota</taxon>
        <taxon>Gammaproteobacteria</taxon>
        <taxon>Lysobacterales</taxon>
        <taxon>Lysobacteraceae</taxon>
        <taxon>Pseudoxanthomonas</taxon>
    </lineage>
</organism>
<evidence type="ECO:0000313" key="2">
    <source>
        <dbReference type="Proteomes" id="UP000008632"/>
    </source>
</evidence>
<proteinExistence type="predicted"/>
<dbReference type="AlphaFoldDB" id="E6WXN5"/>
<dbReference type="OrthoDB" id="9813379at2"/>
<dbReference type="Gene3D" id="2.60.120.1140">
    <property type="entry name" value="Protein of unknown function DUF192"/>
    <property type="match status" value="1"/>
</dbReference>
<protein>
    <recommendedName>
        <fullName evidence="3">DUF192 domain-containing protein</fullName>
    </recommendedName>
</protein>
<dbReference type="EMBL" id="CP002446">
    <property type="protein sequence ID" value="ADV28901.1"/>
    <property type="molecule type" value="Genomic_DNA"/>
</dbReference>
<evidence type="ECO:0000313" key="1">
    <source>
        <dbReference type="EMBL" id="ADV28901.1"/>
    </source>
</evidence>
<dbReference type="KEGG" id="psu:Psesu_3078"/>
<dbReference type="eggNOG" id="COG1430">
    <property type="taxonomic scope" value="Bacteria"/>
</dbReference>
<dbReference type="InterPro" id="IPR038695">
    <property type="entry name" value="Saro_0823-like_sf"/>
</dbReference>
<dbReference type="STRING" id="743721.Psesu_3078"/>
<keyword evidence="2" id="KW-1185">Reference proteome</keyword>
<accession>E6WXN5</accession>
<sequence>MRPGSIRREGAPPIPRAWAADRWWSRLRGLLARPPLAADGSEALLIRPCASVHTVGMAYPLDLVFLDREGRVLEWREQVAPWRAAACRGAAATVELHGGALARLRPCAGERWRWEPAAVAGKGGTA</sequence>
<dbReference type="InterPro" id="IPR003795">
    <property type="entry name" value="DUF192"/>
</dbReference>
<dbReference type="Pfam" id="PF02643">
    <property type="entry name" value="DUF192"/>
    <property type="match status" value="1"/>
</dbReference>
<dbReference type="HOGENOM" id="CLU_097039_4_0_6"/>